<dbReference type="Gene3D" id="1.10.10.10">
    <property type="entry name" value="Winged helix-like DNA-binding domain superfamily/Winged helix DNA-binding domain"/>
    <property type="match status" value="1"/>
</dbReference>
<dbReference type="SUPFAM" id="SSF52172">
    <property type="entry name" value="CheY-like"/>
    <property type="match status" value="1"/>
</dbReference>
<dbReference type="PROSITE" id="PS51755">
    <property type="entry name" value="OMPR_PHOB"/>
    <property type="match status" value="1"/>
</dbReference>
<keyword evidence="1 3" id="KW-0238">DNA-binding</keyword>
<keyword evidence="2" id="KW-0597">Phosphoprotein</keyword>
<dbReference type="EMBL" id="JAVRHY010000002">
    <property type="protein sequence ID" value="MDT0617476.1"/>
    <property type="molecule type" value="Genomic_DNA"/>
</dbReference>
<dbReference type="CDD" id="cd17624">
    <property type="entry name" value="REC_OmpR_PmrA-like"/>
    <property type="match status" value="1"/>
</dbReference>
<name>A0ABU3B925_9GAMM</name>
<reference evidence="6 7" key="1">
    <citation type="submission" date="2023-09" db="EMBL/GenBank/DDBJ databases">
        <authorList>
            <person name="Rey-Velasco X."/>
        </authorList>
    </citation>
    <scope>NUCLEOTIDE SEQUENCE [LARGE SCALE GENOMIC DNA]</scope>
    <source>
        <strain evidence="6 7">P385</strain>
    </source>
</reference>
<dbReference type="PROSITE" id="PS50110">
    <property type="entry name" value="RESPONSE_REGULATORY"/>
    <property type="match status" value="1"/>
</dbReference>
<organism evidence="6 7">
    <name type="scientific">Spectribacter acetivorans</name>
    <dbReference type="NCBI Taxonomy" id="3075603"/>
    <lineage>
        <taxon>Bacteria</taxon>
        <taxon>Pseudomonadati</taxon>
        <taxon>Pseudomonadota</taxon>
        <taxon>Gammaproteobacteria</taxon>
        <taxon>Salinisphaerales</taxon>
        <taxon>Salinisphaeraceae</taxon>
        <taxon>Spectribacter</taxon>
    </lineage>
</organism>
<dbReference type="Gene3D" id="3.40.50.2300">
    <property type="match status" value="1"/>
</dbReference>
<gene>
    <name evidence="6" type="ORF">RM531_03245</name>
</gene>
<dbReference type="InterPro" id="IPR001867">
    <property type="entry name" value="OmpR/PhoB-type_DNA-bd"/>
</dbReference>
<dbReference type="SUPFAM" id="SSF46894">
    <property type="entry name" value="C-terminal effector domain of the bipartite response regulators"/>
    <property type="match status" value="1"/>
</dbReference>
<dbReference type="CDD" id="cd00383">
    <property type="entry name" value="trans_reg_C"/>
    <property type="match status" value="1"/>
</dbReference>
<evidence type="ECO:0000313" key="6">
    <source>
        <dbReference type="EMBL" id="MDT0617476.1"/>
    </source>
</evidence>
<dbReference type="InterPro" id="IPR011006">
    <property type="entry name" value="CheY-like_superfamily"/>
</dbReference>
<evidence type="ECO:0000259" key="4">
    <source>
        <dbReference type="PROSITE" id="PS50110"/>
    </source>
</evidence>
<keyword evidence="7" id="KW-1185">Reference proteome</keyword>
<evidence type="ECO:0000256" key="3">
    <source>
        <dbReference type="PROSITE-ProRule" id="PRU01091"/>
    </source>
</evidence>
<dbReference type="RefSeq" id="WP_311657264.1">
    <property type="nucleotide sequence ID" value="NZ_JAVRHY010000002.1"/>
</dbReference>
<feature type="domain" description="Response regulatory" evidence="4">
    <location>
        <begin position="2"/>
        <end position="116"/>
    </location>
</feature>
<dbReference type="PANTHER" id="PTHR48111:SF36">
    <property type="entry name" value="TRANSCRIPTIONAL REGULATORY PROTEIN CUTR"/>
    <property type="match status" value="1"/>
</dbReference>
<feature type="DNA-binding region" description="OmpR/PhoB-type" evidence="3">
    <location>
        <begin position="124"/>
        <end position="222"/>
    </location>
</feature>
<dbReference type="InterPro" id="IPR039420">
    <property type="entry name" value="WalR-like"/>
</dbReference>
<dbReference type="Proteomes" id="UP001259982">
    <property type="component" value="Unassembled WGS sequence"/>
</dbReference>
<protein>
    <submittedName>
        <fullName evidence="6">Response regulator</fullName>
    </submittedName>
</protein>
<evidence type="ECO:0000313" key="7">
    <source>
        <dbReference type="Proteomes" id="UP001259982"/>
    </source>
</evidence>
<proteinExistence type="predicted"/>
<evidence type="ECO:0000256" key="1">
    <source>
        <dbReference type="ARBA" id="ARBA00023125"/>
    </source>
</evidence>
<dbReference type="InterPro" id="IPR036388">
    <property type="entry name" value="WH-like_DNA-bd_sf"/>
</dbReference>
<feature type="modified residue" description="4-aspartylphosphate" evidence="2">
    <location>
        <position position="51"/>
    </location>
</feature>
<dbReference type="SMART" id="SM00862">
    <property type="entry name" value="Trans_reg_C"/>
    <property type="match status" value="1"/>
</dbReference>
<dbReference type="Pfam" id="PF00072">
    <property type="entry name" value="Response_reg"/>
    <property type="match status" value="1"/>
</dbReference>
<sequence length="223" mass="24049">MRLLIVEDEDRLVATLKTRLARDGFAVDAVTGVGEADSALEDFPYDAAIIDLGLPDGDGLELIRGLRRRGDAIPTLVLTARDAVANRVDGLDAGADDYLIKPFAMSELVARIKALLRRPGGALGTVLTAGNLALDTVARQASVDGRMLALPRQQIAVLELLLRRLGQVVPRTVLEDKLYGFGREPESNPVPVHVHNLRKRLQATGAAARIHTVRGVGYLLIEP</sequence>
<dbReference type="PANTHER" id="PTHR48111">
    <property type="entry name" value="REGULATOR OF RPOS"/>
    <property type="match status" value="1"/>
</dbReference>
<dbReference type="Gene3D" id="6.10.250.690">
    <property type="match status" value="1"/>
</dbReference>
<comment type="caution">
    <text evidence="6">The sequence shown here is derived from an EMBL/GenBank/DDBJ whole genome shotgun (WGS) entry which is preliminary data.</text>
</comment>
<dbReference type="InterPro" id="IPR016032">
    <property type="entry name" value="Sig_transdc_resp-reg_C-effctor"/>
</dbReference>
<dbReference type="SMART" id="SM00448">
    <property type="entry name" value="REC"/>
    <property type="match status" value="1"/>
</dbReference>
<feature type="domain" description="OmpR/PhoB-type" evidence="5">
    <location>
        <begin position="124"/>
        <end position="222"/>
    </location>
</feature>
<accession>A0ABU3B925</accession>
<dbReference type="InterPro" id="IPR001789">
    <property type="entry name" value="Sig_transdc_resp-reg_receiver"/>
</dbReference>
<dbReference type="Pfam" id="PF00486">
    <property type="entry name" value="Trans_reg_C"/>
    <property type="match status" value="1"/>
</dbReference>
<evidence type="ECO:0000259" key="5">
    <source>
        <dbReference type="PROSITE" id="PS51755"/>
    </source>
</evidence>
<evidence type="ECO:0000256" key="2">
    <source>
        <dbReference type="PROSITE-ProRule" id="PRU00169"/>
    </source>
</evidence>